<dbReference type="InterPro" id="IPR050416">
    <property type="entry name" value="FAD-linked_Oxidoreductase"/>
</dbReference>
<protein>
    <submittedName>
        <fullName evidence="7">FAD-binding domain-containing protein</fullName>
    </submittedName>
</protein>
<dbReference type="Pfam" id="PF08031">
    <property type="entry name" value="BBE"/>
    <property type="match status" value="1"/>
</dbReference>
<keyword evidence="4" id="KW-0274">FAD</keyword>
<evidence type="ECO:0000259" key="6">
    <source>
        <dbReference type="PROSITE" id="PS51387"/>
    </source>
</evidence>
<evidence type="ECO:0000256" key="4">
    <source>
        <dbReference type="ARBA" id="ARBA00022827"/>
    </source>
</evidence>
<dbReference type="InterPro" id="IPR036318">
    <property type="entry name" value="FAD-bd_PCMH-like_sf"/>
</dbReference>
<dbReference type="EMBL" id="MU001492">
    <property type="protein sequence ID" value="KAF2452116.1"/>
    <property type="molecule type" value="Genomic_DNA"/>
</dbReference>
<comment type="cofactor">
    <cofactor evidence="1">
        <name>FAD</name>
        <dbReference type="ChEBI" id="CHEBI:57692"/>
    </cofactor>
</comment>
<dbReference type="Proteomes" id="UP000799764">
    <property type="component" value="Unassembled WGS sequence"/>
</dbReference>
<gene>
    <name evidence="7" type="ORF">P171DRAFT_376788</name>
</gene>
<dbReference type="Pfam" id="PF01565">
    <property type="entry name" value="FAD_binding_4"/>
    <property type="match status" value="1"/>
</dbReference>
<dbReference type="InterPro" id="IPR012951">
    <property type="entry name" value="BBE"/>
</dbReference>
<comment type="caution">
    <text evidence="7">The sequence shown here is derived from an EMBL/GenBank/DDBJ whole genome shotgun (WGS) entry which is preliminary data.</text>
</comment>
<dbReference type="PANTHER" id="PTHR42973:SF9">
    <property type="entry name" value="FAD-BINDING PCMH-TYPE DOMAIN-CONTAINING PROTEIN-RELATED"/>
    <property type="match status" value="1"/>
</dbReference>
<dbReference type="OrthoDB" id="9996127at2759"/>
<proteinExistence type="inferred from homology"/>
<dbReference type="PROSITE" id="PS51387">
    <property type="entry name" value="FAD_PCMH"/>
    <property type="match status" value="1"/>
</dbReference>
<dbReference type="AlphaFoldDB" id="A0A9P4PX59"/>
<dbReference type="InterPro" id="IPR016169">
    <property type="entry name" value="FAD-bd_PCMH_sub2"/>
</dbReference>
<evidence type="ECO:0000256" key="5">
    <source>
        <dbReference type="ARBA" id="ARBA00023002"/>
    </source>
</evidence>
<sequence length="503" mass="55222">MEVAIGLAGWAMGSFCSSLPASAHDTLLNRFCQRDSVSGLANRLSSGAHIYLPGSNEFNLSTTRWSTLDAPNVTITVEPATENDVAETVKYANERGIPFIAVNGGHGAITTVGGVKNGIEIWMRSLNKVAIAKDGKTVTLGGGVLAKSVTDTLWRAGKQTVTGGCECVSILGPGLGGGHGFLQGRYGLISDQFVSMNLVRADGSINTIDRTSDLWWAMQGAGHNFGIVTSVTSKIYDVKYPNWAYQSFIFTGKDVEGLYGAINDHLLKNGNQPVNIMEYSFFFNSPDIDPKNPVIMFFILQEGADVVDEKYTAPFTALGPVVSQAGAGDYTQIPEWTGNALTSPPCQKSGLVNTRFPIDLKTYNTKAQREVYDLFSSTLRQIPALNGSLFLFEGYPLQGVQAIPSDSTAYPFRDNHLLVAPLIIYKWNGDKLEKQAKELGEKLRQILFKASGMKELDTYVNYAFGEETVKNWYGSEKWRQDKLRQLKDKYDPKRKFSFYAPIA</sequence>
<dbReference type="SUPFAM" id="SSF56176">
    <property type="entry name" value="FAD-binding/transporter-associated domain-like"/>
    <property type="match status" value="1"/>
</dbReference>
<dbReference type="PANTHER" id="PTHR42973">
    <property type="entry name" value="BINDING OXIDOREDUCTASE, PUTATIVE (AFU_ORTHOLOGUE AFUA_1G17690)-RELATED"/>
    <property type="match status" value="1"/>
</dbReference>
<reference evidence="7" key="1">
    <citation type="journal article" date="2020" name="Stud. Mycol.">
        <title>101 Dothideomycetes genomes: a test case for predicting lifestyles and emergence of pathogens.</title>
        <authorList>
            <person name="Haridas S."/>
            <person name="Albert R."/>
            <person name="Binder M."/>
            <person name="Bloem J."/>
            <person name="Labutti K."/>
            <person name="Salamov A."/>
            <person name="Andreopoulos B."/>
            <person name="Baker S."/>
            <person name="Barry K."/>
            <person name="Bills G."/>
            <person name="Bluhm B."/>
            <person name="Cannon C."/>
            <person name="Castanera R."/>
            <person name="Culley D."/>
            <person name="Daum C."/>
            <person name="Ezra D."/>
            <person name="Gonzalez J."/>
            <person name="Henrissat B."/>
            <person name="Kuo A."/>
            <person name="Liang C."/>
            <person name="Lipzen A."/>
            <person name="Lutzoni F."/>
            <person name="Magnuson J."/>
            <person name="Mondo S."/>
            <person name="Nolan M."/>
            <person name="Ohm R."/>
            <person name="Pangilinan J."/>
            <person name="Park H.-J."/>
            <person name="Ramirez L."/>
            <person name="Alfaro M."/>
            <person name="Sun H."/>
            <person name="Tritt A."/>
            <person name="Yoshinaga Y."/>
            <person name="Zwiers L.-H."/>
            <person name="Turgeon B."/>
            <person name="Goodwin S."/>
            <person name="Spatafora J."/>
            <person name="Crous P."/>
            <person name="Grigoriev I."/>
        </authorList>
    </citation>
    <scope>NUCLEOTIDE SEQUENCE</scope>
    <source>
        <strain evidence="7">CBS 690.94</strain>
    </source>
</reference>
<dbReference type="Gene3D" id="3.30.465.10">
    <property type="match status" value="1"/>
</dbReference>
<keyword evidence="3" id="KW-0285">Flavoprotein</keyword>
<evidence type="ECO:0000313" key="8">
    <source>
        <dbReference type="Proteomes" id="UP000799764"/>
    </source>
</evidence>
<evidence type="ECO:0000256" key="3">
    <source>
        <dbReference type="ARBA" id="ARBA00022630"/>
    </source>
</evidence>
<dbReference type="InterPro" id="IPR006094">
    <property type="entry name" value="Oxid_FAD_bind_N"/>
</dbReference>
<accession>A0A9P4PX59</accession>
<keyword evidence="5" id="KW-0560">Oxidoreductase</keyword>
<dbReference type="GO" id="GO:0071949">
    <property type="term" value="F:FAD binding"/>
    <property type="evidence" value="ECO:0007669"/>
    <property type="project" value="InterPro"/>
</dbReference>
<comment type="similarity">
    <text evidence="2">Belongs to the oxygen-dependent FAD-linked oxidoreductase family.</text>
</comment>
<dbReference type="InterPro" id="IPR016166">
    <property type="entry name" value="FAD-bd_PCMH"/>
</dbReference>
<evidence type="ECO:0000256" key="2">
    <source>
        <dbReference type="ARBA" id="ARBA00005466"/>
    </source>
</evidence>
<organism evidence="7 8">
    <name type="scientific">Karstenula rhodostoma CBS 690.94</name>
    <dbReference type="NCBI Taxonomy" id="1392251"/>
    <lineage>
        <taxon>Eukaryota</taxon>
        <taxon>Fungi</taxon>
        <taxon>Dikarya</taxon>
        <taxon>Ascomycota</taxon>
        <taxon>Pezizomycotina</taxon>
        <taxon>Dothideomycetes</taxon>
        <taxon>Pleosporomycetidae</taxon>
        <taxon>Pleosporales</taxon>
        <taxon>Massarineae</taxon>
        <taxon>Didymosphaeriaceae</taxon>
        <taxon>Karstenula</taxon>
    </lineage>
</organism>
<dbReference type="GO" id="GO:0016491">
    <property type="term" value="F:oxidoreductase activity"/>
    <property type="evidence" value="ECO:0007669"/>
    <property type="project" value="UniProtKB-KW"/>
</dbReference>
<keyword evidence="8" id="KW-1185">Reference proteome</keyword>
<dbReference type="Gene3D" id="3.40.462.20">
    <property type="match status" value="1"/>
</dbReference>
<name>A0A9P4PX59_9PLEO</name>
<evidence type="ECO:0000256" key="1">
    <source>
        <dbReference type="ARBA" id="ARBA00001974"/>
    </source>
</evidence>
<feature type="domain" description="FAD-binding PCMH-type" evidence="6">
    <location>
        <begin position="68"/>
        <end position="238"/>
    </location>
</feature>
<evidence type="ECO:0000313" key="7">
    <source>
        <dbReference type="EMBL" id="KAF2452116.1"/>
    </source>
</evidence>